<reference evidence="3 4" key="1">
    <citation type="submission" date="2019-02" db="EMBL/GenBank/DDBJ databases">
        <title>Deep-cultivation of Planctomycetes and their phenomic and genomic characterization uncovers novel biology.</title>
        <authorList>
            <person name="Wiegand S."/>
            <person name="Jogler M."/>
            <person name="Boedeker C."/>
            <person name="Pinto D."/>
            <person name="Vollmers J."/>
            <person name="Rivas-Marin E."/>
            <person name="Kohn T."/>
            <person name="Peeters S.H."/>
            <person name="Heuer A."/>
            <person name="Rast P."/>
            <person name="Oberbeckmann S."/>
            <person name="Bunk B."/>
            <person name="Jeske O."/>
            <person name="Meyerdierks A."/>
            <person name="Storesund J.E."/>
            <person name="Kallscheuer N."/>
            <person name="Luecker S."/>
            <person name="Lage O.M."/>
            <person name="Pohl T."/>
            <person name="Merkel B.J."/>
            <person name="Hornburger P."/>
            <person name="Mueller R.-W."/>
            <person name="Bruemmer F."/>
            <person name="Labrenz M."/>
            <person name="Spormann A.M."/>
            <person name="Op den Camp H."/>
            <person name="Overmann J."/>
            <person name="Amann R."/>
            <person name="Jetten M.S.M."/>
            <person name="Mascher T."/>
            <person name="Medema M.H."/>
            <person name="Devos D.P."/>
            <person name="Kaster A.-K."/>
            <person name="Ovreas L."/>
            <person name="Rohde M."/>
            <person name="Galperin M.Y."/>
            <person name="Jogler C."/>
        </authorList>
    </citation>
    <scope>NUCLEOTIDE SEQUENCE [LARGE SCALE GENOMIC DNA]</scope>
    <source>
        <strain evidence="3 4">Pla133</strain>
    </source>
</reference>
<dbReference type="Proteomes" id="UP000316921">
    <property type="component" value="Chromosome"/>
</dbReference>
<evidence type="ECO:0000256" key="1">
    <source>
        <dbReference type="SAM" id="SignalP"/>
    </source>
</evidence>
<dbReference type="RefSeq" id="WP_145062387.1">
    <property type="nucleotide sequence ID" value="NZ_CP036287.1"/>
</dbReference>
<dbReference type="PANTHER" id="PTHR46623:SF6">
    <property type="entry name" value="ALPHA_BETA-HYDROLASES SUPERFAMILY PROTEIN"/>
    <property type="match status" value="1"/>
</dbReference>
<feature type="chain" id="PRO_5021737119" evidence="1">
    <location>
        <begin position="28"/>
        <end position="288"/>
    </location>
</feature>
<organism evidence="3 4">
    <name type="scientific">Engelhardtia mirabilis</name>
    <dbReference type="NCBI Taxonomy" id="2528011"/>
    <lineage>
        <taxon>Bacteria</taxon>
        <taxon>Pseudomonadati</taxon>
        <taxon>Planctomycetota</taxon>
        <taxon>Planctomycetia</taxon>
        <taxon>Planctomycetia incertae sedis</taxon>
        <taxon>Engelhardtia</taxon>
    </lineage>
</organism>
<gene>
    <name evidence="3" type="primary">clcD</name>
    <name evidence="3" type="ORF">Pla133_06720</name>
</gene>
<protein>
    <submittedName>
        <fullName evidence="3">Carboxymethylenebutenolidase</fullName>
        <ecNumber evidence="3">3.1.1.45</ecNumber>
    </submittedName>
</protein>
<accession>A0A518BF43</accession>
<dbReference type="EMBL" id="CP036287">
    <property type="protein sequence ID" value="QDU65607.1"/>
    <property type="molecule type" value="Genomic_DNA"/>
</dbReference>
<dbReference type="SUPFAM" id="SSF53474">
    <property type="entry name" value="alpha/beta-Hydrolases"/>
    <property type="match status" value="1"/>
</dbReference>
<keyword evidence="4" id="KW-1185">Reference proteome</keyword>
<evidence type="ECO:0000313" key="3">
    <source>
        <dbReference type="EMBL" id="QDU65607.1"/>
    </source>
</evidence>
<keyword evidence="3" id="KW-0378">Hydrolase</keyword>
<dbReference type="PROSITE" id="PS51257">
    <property type="entry name" value="PROKAR_LIPOPROTEIN"/>
    <property type="match status" value="1"/>
</dbReference>
<proteinExistence type="predicted"/>
<name>A0A518BF43_9BACT</name>
<dbReference type="InterPro" id="IPR051049">
    <property type="entry name" value="Dienelactone_hydrolase-like"/>
</dbReference>
<dbReference type="AlphaFoldDB" id="A0A518BF43"/>
<feature type="domain" description="Dienelactone hydrolase" evidence="2">
    <location>
        <begin position="77"/>
        <end position="284"/>
    </location>
</feature>
<evidence type="ECO:0000313" key="4">
    <source>
        <dbReference type="Proteomes" id="UP000316921"/>
    </source>
</evidence>
<sequence length="288" mass="30854" precursor="true">MTPRLHPRRLRPLALASVALLAACASSGGGSSSPVDMLGSLDQDTFMAMHELSEAEVPELHGAVQRVEVPGYGEMVGYLSLPSGVEGPLPGVIVIHEWWGLNDHIKLWTDRLAQEGYAALAVDLYGGTVATTREGAMEAMQSVDGAKASATLLAARDWLQREYGTLATPTASIGWCFGGGWSMQLALMDPELDGAVVYYGRTEVTEPQAERIHARILGVFGNQDQGITPEYVDGLDATLTAAGAAHEFLRYDADHAFANPSSARYDHKAAGEAWERTRAFLAEVLGAR</sequence>
<evidence type="ECO:0000259" key="2">
    <source>
        <dbReference type="Pfam" id="PF01738"/>
    </source>
</evidence>
<dbReference type="GO" id="GO:0008806">
    <property type="term" value="F:carboxymethylenebutenolidase activity"/>
    <property type="evidence" value="ECO:0007669"/>
    <property type="project" value="UniProtKB-EC"/>
</dbReference>
<dbReference type="InterPro" id="IPR029058">
    <property type="entry name" value="AB_hydrolase_fold"/>
</dbReference>
<feature type="signal peptide" evidence="1">
    <location>
        <begin position="1"/>
        <end position="27"/>
    </location>
</feature>
<dbReference type="EC" id="3.1.1.45" evidence="3"/>
<dbReference type="KEGG" id="pbap:Pla133_06720"/>
<dbReference type="InterPro" id="IPR002925">
    <property type="entry name" value="Dienelactn_hydro"/>
</dbReference>
<keyword evidence="1" id="KW-0732">Signal</keyword>
<dbReference type="Pfam" id="PF01738">
    <property type="entry name" value="DLH"/>
    <property type="match status" value="1"/>
</dbReference>
<dbReference type="PANTHER" id="PTHR46623">
    <property type="entry name" value="CARBOXYMETHYLENEBUTENOLIDASE-RELATED"/>
    <property type="match status" value="1"/>
</dbReference>
<dbReference type="Gene3D" id="3.40.50.1820">
    <property type="entry name" value="alpha/beta hydrolase"/>
    <property type="match status" value="1"/>
</dbReference>